<dbReference type="PANTHER" id="PTHR12300">
    <property type="entry name" value="HVA22-LIKE PROTEINS"/>
    <property type="match status" value="1"/>
</dbReference>
<evidence type="ECO:0000256" key="2">
    <source>
        <dbReference type="SAM" id="MobiDB-lite"/>
    </source>
</evidence>
<dbReference type="Pfam" id="PF03134">
    <property type="entry name" value="TB2_DP1_HVA22"/>
    <property type="match status" value="1"/>
</dbReference>
<proteinExistence type="inferred from homology"/>
<protein>
    <recommendedName>
        <fullName evidence="1">HVA22-like protein</fullName>
    </recommendedName>
</protein>
<feature type="region of interest" description="Disordered" evidence="2">
    <location>
        <begin position="86"/>
        <end position="134"/>
    </location>
</feature>
<evidence type="ECO:0000313" key="3">
    <source>
        <dbReference type="EMBL" id="KAK8496805.1"/>
    </source>
</evidence>
<dbReference type="InterPro" id="IPR004345">
    <property type="entry name" value="TB2_DP1_HVA22"/>
</dbReference>
<dbReference type="PANTHER" id="PTHR12300:SF162">
    <property type="entry name" value="HVA22-LIKE PROTEIN J"/>
    <property type="match status" value="1"/>
</dbReference>
<keyword evidence="4" id="KW-1185">Reference proteome</keyword>
<gene>
    <name evidence="3" type="ORF">V6N12_008680</name>
</gene>
<comment type="subcellular location">
    <subcellularLocation>
        <location evidence="1">Membrane</location>
        <topology evidence="1">Multi-pass membrane protein</topology>
    </subcellularLocation>
</comment>
<feature type="compositionally biased region" description="Low complexity" evidence="2">
    <location>
        <begin position="108"/>
        <end position="126"/>
    </location>
</feature>
<evidence type="ECO:0000313" key="4">
    <source>
        <dbReference type="Proteomes" id="UP001472677"/>
    </source>
</evidence>
<name>A0ABR2AT85_9ROSI</name>
<reference evidence="3 4" key="1">
    <citation type="journal article" date="2024" name="G3 (Bethesda)">
        <title>Genome assembly of Hibiscus sabdariffa L. provides insights into metabolisms of medicinal natural products.</title>
        <authorList>
            <person name="Kim T."/>
        </authorList>
    </citation>
    <scope>NUCLEOTIDE SEQUENCE [LARGE SCALE GENOMIC DNA]</scope>
    <source>
        <strain evidence="3">TK-2024</strain>
        <tissue evidence="3">Old leaves</tissue>
    </source>
</reference>
<evidence type="ECO:0000256" key="1">
    <source>
        <dbReference type="RuleBase" id="RU362006"/>
    </source>
</evidence>
<comment type="caution">
    <text evidence="3">The sequence shown here is derived from an EMBL/GenBank/DDBJ whole genome shotgun (WGS) entry which is preliminary data.</text>
</comment>
<comment type="similarity">
    <text evidence="1">Belongs to the DP1 family.</text>
</comment>
<dbReference type="Proteomes" id="UP001472677">
    <property type="component" value="Unassembled WGS sequence"/>
</dbReference>
<sequence>MYSEMKIGMLVYLWYPKTKGTGYVYDTLFRPFMARHETEVDRQIQEIKAKIWDFISKYCQHFAEMGQGKFFEMLQYLAIQSLKFKQANQKPDDYPSTPTSRRGESENRPSATTSRSGSGSNNGSPRIRPRPVHT</sequence>
<accession>A0ABR2AT85</accession>
<dbReference type="EMBL" id="JBBPBM010000346">
    <property type="protein sequence ID" value="KAK8496805.1"/>
    <property type="molecule type" value="Genomic_DNA"/>
</dbReference>
<organism evidence="3 4">
    <name type="scientific">Hibiscus sabdariffa</name>
    <name type="common">roselle</name>
    <dbReference type="NCBI Taxonomy" id="183260"/>
    <lineage>
        <taxon>Eukaryota</taxon>
        <taxon>Viridiplantae</taxon>
        <taxon>Streptophyta</taxon>
        <taxon>Embryophyta</taxon>
        <taxon>Tracheophyta</taxon>
        <taxon>Spermatophyta</taxon>
        <taxon>Magnoliopsida</taxon>
        <taxon>eudicotyledons</taxon>
        <taxon>Gunneridae</taxon>
        <taxon>Pentapetalae</taxon>
        <taxon>rosids</taxon>
        <taxon>malvids</taxon>
        <taxon>Malvales</taxon>
        <taxon>Malvaceae</taxon>
        <taxon>Malvoideae</taxon>
        <taxon>Hibiscus</taxon>
    </lineage>
</organism>